<dbReference type="PIRSF" id="PIRSF000193">
    <property type="entry name" value="Pyrrol-5-carb_rd"/>
    <property type="match status" value="1"/>
</dbReference>
<comment type="similarity">
    <text evidence="1 2">Belongs to the pyrroline-5-carboxylate reductase family.</text>
</comment>
<comment type="function">
    <text evidence="2">Catalyzes the reduction of 1-pyrroline-5-carboxylate (PCA) to L-proline.</text>
</comment>
<dbReference type="Gene3D" id="1.10.3730.10">
    <property type="entry name" value="ProC C-terminal domain-like"/>
    <property type="match status" value="1"/>
</dbReference>
<dbReference type="EC" id="1.5.1.2" evidence="2"/>
<dbReference type="PANTHER" id="PTHR11645:SF51">
    <property type="entry name" value="COME OPERON PROTEIN 4"/>
    <property type="match status" value="1"/>
</dbReference>
<protein>
    <recommendedName>
        <fullName evidence="2">Pyrroline-5-carboxylate reductase</fullName>
        <shortName evidence="2">P5C reductase</shortName>
        <shortName evidence="2">P5CR</shortName>
        <ecNumber evidence="2">1.5.1.2</ecNumber>
    </recommendedName>
    <alternativeName>
        <fullName evidence="2">PCA reductase</fullName>
    </alternativeName>
</protein>
<dbReference type="GO" id="GO:0005737">
    <property type="term" value="C:cytoplasm"/>
    <property type="evidence" value="ECO:0007669"/>
    <property type="project" value="UniProtKB-SubCell"/>
</dbReference>
<reference evidence="6" key="1">
    <citation type="submission" date="2022-09" db="EMBL/GenBank/DDBJ databases">
        <title>Complete Genomes of Fervidibacillus albus and Fervidibacillus halotolerans isolated from tidal flat sediments.</title>
        <authorList>
            <person name="Kwon K.K."/>
            <person name="Yang S.-H."/>
            <person name="Park M.J."/>
            <person name="Oh H.-M."/>
        </authorList>
    </citation>
    <scope>NUCLEOTIDE SEQUENCE</scope>
    <source>
        <strain evidence="6">MEBiC13591</strain>
    </source>
</reference>
<dbReference type="Pfam" id="PF03807">
    <property type="entry name" value="F420_oxidored"/>
    <property type="match status" value="1"/>
</dbReference>
<dbReference type="InterPro" id="IPR028939">
    <property type="entry name" value="P5C_Rdtase_cat_N"/>
</dbReference>
<dbReference type="NCBIfam" id="NF005814">
    <property type="entry name" value="PRK07680.1"/>
    <property type="match status" value="1"/>
</dbReference>
<dbReference type="GO" id="GO:0004735">
    <property type="term" value="F:pyrroline-5-carboxylate reductase activity"/>
    <property type="evidence" value="ECO:0007669"/>
    <property type="project" value="UniProtKB-UniRule"/>
</dbReference>
<evidence type="ECO:0000256" key="3">
    <source>
        <dbReference type="PIRSR" id="PIRSR000193-1"/>
    </source>
</evidence>
<evidence type="ECO:0000259" key="4">
    <source>
        <dbReference type="Pfam" id="PF03807"/>
    </source>
</evidence>
<feature type="binding site" evidence="3">
    <location>
        <begin position="6"/>
        <end position="11"/>
    </location>
    <ligand>
        <name>NADP(+)</name>
        <dbReference type="ChEBI" id="CHEBI:58349"/>
    </ligand>
</feature>
<dbReference type="RefSeq" id="WP_275418139.1">
    <property type="nucleotide sequence ID" value="NZ_CP106878.1"/>
</dbReference>
<dbReference type="Gene3D" id="3.40.50.720">
    <property type="entry name" value="NAD(P)-binding Rossmann-like Domain"/>
    <property type="match status" value="1"/>
</dbReference>
<evidence type="ECO:0000259" key="5">
    <source>
        <dbReference type="Pfam" id="PF14748"/>
    </source>
</evidence>
<evidence type="ECO:0000256" key="2">
    <source>
        <dbReference type="HAMAP-Rule" id="MF_01925"/>
    </source>
</evidence>
<dbReference type="SUPFAM" id="SSF51735">
    <property type="entry name" value="NAD(P)-binding Rossmann-fold domains"/>
    <property type="match status" value="1"/>
</dbReference>
<dbReference type="AlphaFoldDB" id="A0A9E8LW03"/>
<comment type="subcellular location">
    <subcellularLocation>
        <location evidence="2">Cytoplasm</location>
    </subcellularLocation>
</comment>
<evidence type="ECO:0000313" key="6">
    <source>
        <dbReference type="EMBL" id="WAA10355.1"/>
    </source>
</evidence>
<proteinExistence type="inferred from homology"/>
<dbReference type="EMBL" id="CP106878">
    <property type="protein sequence ID" value="WAA10355.1"/>
    <property type="molecule type" value="Genomic_DNA"/>
</dbReference>
<keyword evidence="2" id="KW-0641">Proline biosynthesis</keyword>
<accession>A0A9E8LW03</accession>
<dbReference type="InterPro" id="IPR008927">
    <property type="entry name" value="6-PGluconate_DH-like_C_sf"/>
</dbReference>
<gene>
    <name evidence="6" type="primary">comER</name>
    <name evidence="2" type="synonym">proC</name>
    <name evidence="6" type="ORF">OE104_03200</name>
</gene>
<feature type="domain" description="Pyrroline-5-carboxylate reductase catalytic N-terminal" evidence="4">
    <location>
        <begin position="3"/>
        <end position="96"/>
    </location>
</feature>
<comment type="pathway">
    <text evidence="2">Amino-acid biosynthesis; L-proline biosynthesis; L-proline from L-glutamate 5-semialdehyde: step 1/1.</text>
</comment>
<sequence length="276" mass="31032">MQLGFIGTGNMGTILIESLIESGAVRMQDVMITNRSERKAKRLKDRYPDVHLVHRAEEVAQASDIIFICVKPFDYHPLLQQIQPYVTEQKCVISITSSISVEQLESILPSTCVRAIPSITNRAFSGASLLTFGKHTSPPWKWTITLLFQNISRPIEIDEPLTRVASDIVSCGPAFFSYCLQSFIQAAVKETSIDEKMATELTEEMLVGLGELIKKKHYTLPILQEKVCVKGGITGEGMKVLETYQFHKGFEKMFRATDTKYQKELATIKGKYDMGE</sequence>
<feature type="domain" description="Pyrroline-5-carboxylate reductase dimerisation" evidence="5">
    <location>
        <begin position="161"/>
        <end position="262"/>
    </location>
</feature>
<evidence type="ECO:0000313" key="7">
    <source>
        <dbReference type="Proteomes" id="UP001164718"/>
    </source>
</evidence>
<keyword evidence="2 3" id="KW-0521">NADP</keyword>
<dbReference type="GO" id="GO:0055129">
    <property type="term" value="P:L-proline biosynthetic process"/>
    <property type="evidence" value="ECO:0007669"/>
    <property type="project" value="UniProtKB-UniRule"/>
</dbReference>
<dbReference type="InterPro" id="IPR000304">
    <property type="entry name" value="Pyrroline-COOH_reductase"/>
</dbReference>
<dbReference type="HAMAP" id="MF_01925">
    <property type="entry name" value="P5C_reductase"/>
    <property type="match status" value="1"/>
</dbReference>
<dbReference type="Pfam" id="PF14748">
    <property type="entry name" value="P5CR_dimer"/>
    <property type="match status" value="1"/>
</dbReference>
<dbReference type="KEGG" id="faf:OE104_03200"/>
<keyword evidence="2" id="KW-0028">Amino-acid biosynthesis</keyword>
<name>A0A9E8LW03_9BACI</name>
<keyword evidence="2" id="KW-0560">Oxidoreductase</keyword>
<dbReference type="PANTHER" id="PTHR11645">
    <property type="entry name" value="PYRROLINE-5-CARBOXYLATE REDUCTASE"/>
    <property type="match status" value="1"/>
</dbReference>
<keyword evidence="7" id="KW-1185">Reference proteome</keyword>
<dbReference type="SUPFAM" id="SSF48179">
    <property type="entry name" value="6-phosphogluconate dehydrogenase C-terminal domain-like"/>
    <property type="match status" value="1"/>
</dbReference>
<dbReference type="InterPro" id="IPR036291">
    <property type="entry name" value="NAD(P)-bd_dom_sf"/>
</dbReference>
<comment type="catalytic activity">
    <reaction evidence="2">
        <text>L-proline + NADP(+) = (S)-1-pyrroline-5-carboxylate + NADPH + 2 H(+)</text>
        <dbReference type="Rhea" id="RHEA:14109"/>
        <dbReference type="ChEBI" id="CHEBI:15378"/>
        <dbReference type="ChEBI" id="CHEBI:17388"/>
        <dbReference type="ChEBI" id="CHEBI:57783"/>
        <dbReference type="ChEBI" id="CHEBI:58349"/>
        <dbReference type="ChEBI" id="CHEBI:60039"/>
        <dbReference type="EC" id="1.5.1.2"/>
    </reaction>
</comment>
<comment type="catalytic activity">
    <reaction evidence="2">
        <text>L-proline + NAD(+) = (S)-1-pyrroline-5-carboxylate + NADH + 2 H(+)</text>
        <dbReference type="Rhea" id="RHEA:14105"/>
        <dbReference type="ChEBI" id="CHEBI:15378"/>
        <dbReference type="ChEBI" id="CHEBI:17388"/>
        <dbReference type="ChEBI" id="CHEBI:57540"/>
        <dbReference type="ChEBI" id="CHEBI:57945"/>
        <dbReference type="ChEBI" id="CHEBI:60039"/>
        <dbReference type="EC" id="1.5.1.2"/>
    </reaction>
</comment>
<keyword evidence="2" id="KW-0963">Cytoplasm</keyword>
<organism evidence="6 7">
    <name type="scientific">Fervidibacillus albus</name>
    <dbReference type="NCBI Taxonomy" id="2980026"/>
    <lineage>
        <taxon>Bacteria</taxon>
        <taxon>Bacillati</taxon>
        <taxon>Bacillota</taxon>
        <taxon>Bacilli</taxon>
        <taxon>Bacillales</taxon>
        <taxon>Bacillaceae</taxon>
        <taxon>Fervidibacillus</taxon>
    </lineage>
</organism>
<dbReference type="Proteomes" id="UP001164718">
    <property type="component" value="Chromosome"/>
</dbReference>
<evidence type="ECO:0000256" key="1">
    <source>
        <dbReference type="ARBA" id="ARBA00005525"/>
    </source>
</evidence>
<dbReference type="InterPro" id="IPR029036">
    <property type="entry name" value="P5CR_dimer"/>
</dbReference>